<feature type="region of interest" description="Disordered" evidence="6">
    <location>
        <begin position="409"/>
        <end position="429"/>
    </location>
</feature>
<accession>A0A8K0KUL3</accession>
<feature type="compositionally biased region" description="Basic and acidic residues" evidence="6">
    <location>
        <begin position="84"/>
        <end position="98"/>
    </location>
</feature>
<feature type="compositionally biased region" description="Polar residues" evidence="6">
    <location>
        <begin position="25"/>
        <end position="43"/>
    </location>
</feature>
<feature type="region of interest" description="Disordered" evidence="6">
    <location>
        <begin position="25"/>
        <end position="56"/>
    </location>
</feature>
<evidence type="ECO:0000256" key="5">
    <source>
        <dbReference type="PIRSR" id="PIRSR604574-2"/>
    </source>
</evidence>
<evidence type="ECO:0000256" key="4">
    <source>
        <dbReference type="ARBA" id="ARBA00023004"/>
    </source>
</evidence>
<reference evidence="8" key="1">
    <citation type="submission" date="2021-07" db="EMBL/GenBank/DDBJ databases">
        <title>Elsinoe batatas strain:CRI-CJ2 Genome sequencing and assembly.</title>
        <authorList>
            <person name="Huang L."/>
        </authorList>
    </citation>
    <scope>NUCLEOTIDE SEQUENCE</scope>
    <source>
        <strain evidence="8">CRI-CJ2</strain>
    </source>
</reference>
<evidence type="ECO:0000256" key="6">
    <source>
        <dbReference type="SAM" id="MobiDB-lite"/>
    </source>
</evidence>
<protein>
    <recommendedName>
        <fullName evidence="7">Alpha-ketoglutarate-dependent dioxygenase AlkB-like domain-containing protein</fullName>
    </recommendedName>
</protein>
<dbReference type="GO" id="GO:0005737">
    <property type="term" value="C:cytoplasm"/>
    <property type="evidence" value="ECO:0007669"/>
    <property type="project" value="TreeGrafter"/>
</dbReference>
<feature type="domain" description="Alpha-ketoglutarate-dependent dioxygenase AlkB-like" evidence="7">
    <location>
        <begin position="262"/>
        <end position="446"/>
    </location>
</feature>
<name>A0A8K0KUL3_9PEZI</name>
<dbReference type="PANTHER" id="PTHR16557:SF3">
    <property type="entry name" value="ALPHA-KETOGLUTARATE-DEPENDENT DIOXYGENASE ALKB-LIKE DOMAIN-CONTAINING PROTEIN"/>
    <property type="match status" value="1"/>
</dbReference>
<dbReference type="Gene3D" id="2.60.120.590">
    <property type="entry name" value="Alpha-ketoglutarate-dependent dioxygenase AlkB-like"/>
    <property type="match status" value="1"/>
</dbReference>
<evidence type="ECO:0000256" key="2">
    <source>
        <dbReference type="ARBA" id="ARBA00022964"/>
    </source>
</evidence>
<dbReference type="PANTHER" id="PTHR16557">
    <property type="entry name" value="ALKYLATED DNA REPAIR PROTEIN ALKB-RELATED"/>
    <property type="match status" value="1"/>
</dbReference>
<feature type="binding site" evidence="5">
    <location>
        <position position="334"/>
    </location>
    <ligand>
        <name>Fe cation</name>
        <dbReference type="ChEBI" id="CHEBI:24875"/>
        <note>catalytic</note>
    </ligand>
</feature>
<sequence>MNRAFHLSGAHSSAQTQTTRKVLNNFRTSRGSPVLRSQETVKNSRPCPRRPFIGQQNRRLHFRNGNDWLEKLRKKRMMELEARVAESADGGENGRDDSPTTPEQPNGTGHHDTHALPPLFVQEACWRYNKMKRADLDDDPNIIDFTRGLSEEQKECLKPNSSISATTVQEACQAFWQESLHEDFASTIANDVPIYSHVNFPGLHLIPSLLPPSAQLLFTSLILHRHLANPLHTTNLSTTHPITLPSHAISSLFLLPPSSTHTAPPLTTSQLLSSKLRYLTLGTQYHWPTRSYPFTTPTPFPPDLTPLITRLFPSFRPESGVCLLYGPKDFMPVHRDVSEQCVRPLASFSFGCDGIFLLAKGEGDGEGETEEQREARLVAVRVRSGDVVYLDGESRWAWHAMPRTVGGTGPEWAESWPVGTPGSEGGGEWERWRGWMRGRRLNVSCRQVWD</sequence>
<dbReference type="EMBL" id="JAESVG020000010">
    <property type="protein sequence ID" value="KAG8623049.1"/>
    <property type="molecule type" value="Genomic_DNA"/>
</dbReference>
<feature type="binding site" evidence="5">
    <location>
        <position position="336"/>
    </location>
    <ligand>
        <name>Fe cation</name>
        <dbReference type="ChEBI" id="CHEBI:24875"/>
        <note>catalytic</note>
    </ligand>
</feature>
<dbReference type="InterPro" id="IPR004574">
    <property type="entry name" value="Alkb"/>
</dbReference>
<feature type="region of interest" description="Disordered" evidence="6">
    <location>
        <begin position="84"/>
        <end position="115"/>
    </location>
</feature>
<keyword evidence="4 5" id="KW-0408">Iron</keyword>
<evidence type="ECO:0000256" key="1">
    <source>
        <dbReference type="ARBA" id="ARBA00022723"/>
    </source>
</evidence>
<keyword evidence="1 5" id="KW-0479">Metal-binding</keyword>
<dbReference type="InterPro" id="IPR037151">
    <property type="entry name" value="AlkB-like_sf"/>
</dbReference>
<dbReference type="GO" id="GO:0005634">
    <property type="term" value="C:nucleus"/>
    <property type="evidence" value="ECO:0007669"/>
    <property type="project" value="TreeGrafter"/>
</dbReference>
<dbReference type="OrthoDB" id="6614653at2759"/>
<keyword evidence="9" id="KW-1185">Reference proteome</keyword>
<dbReference type="Proteomes" id="UP000809789">
    <property type="component" value="Unassembled WGS sequence"/>
</dbReference>
<dbReference type="Pfam" id="PF13532">
    <property type="entry name" value="2OG-FeII_Oxy_2"/>
    <property type="match status" value="1"/>
</dbReference>
<comment type="caution">
    <text evidence="8">The sequence shown here is derived from an EMBL/GenBank/DDBJ whole genome shotgun (WGS) entry which is preliminary data.</text>
</comment>
<keyword evidence="3" id="KW-0560">Oxidoreductase</keyword>
<evidence type="ECO:0000313" key="9">
    <source>
        <dbReference type="Proteomes" id="UP000809789"/>
    </source>
</evidence>
<dbReference type="GO" id="GO:0051213">
    <property type="term" value="F:dioxygenase activity"/>
    <property type="evidence" value="ECO:0007669"/>
    <property type="project" value="UniProtKB-KW"/>
</dbReference>
<evidence type="ECO:0000259" key="7">
    <source>
        <dbReference type="Pfam" id="PF13532"/>
    </source>
</evidence>
<dbReference type="GO" id="GO:0046872">
    <property type="term" value="F:metal ion binding"/>
    <property type="evidence" value="ECO:0007669"/>
    <property type="project" value="UniProtKB-KW"/>
</dbReference>
<gene>
    <name evidence="8" type="ORF">KVT40_008025</name>
</gene>
<evidence type="ECO:0000313" key="8">
    <source>
        <dbReference type="EMBL" id="KAG8623049.1"/>
    </source>
</evidence>
<dbReference type="InterPro" id="IPR027450">
    <property type="entry name" value="AlkB-like"/>
</dbReference>
<organism evidence="8 9">
    <name type="scientific">Elsinoe batatas</name>
    <dbReference type="NCBI Taxonomy" id="2601811"/>
    <lineage>
        <taxon>Eukaryota</taxon>
        <taxon>Fungi</taxon>
        <taxon>Dikarya</taxon>
        <taxon>Ascomycota</taxon>
        <taxon>Pezizomycotina</taxon>
        <taxon>Dothideomycetes</taxon>
        <taxon>Dothideomycetidae</taxon>
        <taxon>Myriangiales</taxon>
        <taxon>Elsinoaceae</taxon>
        <taxon>Elsinoe</taxon>
    </lineage>
</organism>
<comment type="cofactor">
    <cofactor evidence="5">
        <name>Fe(2+)</name>
        <dbReference type="ChEBI" id="CHEBI:29033"/>
    </cofactor>
    <text evidence="5">Binds 1 Fe(2+) ion per subunit.</text>
</comment>
<evidence type="ECO:0000256" key="3">
    <source>
        <dbReference type="ARBA" id="ARBA00023002"/>
    </source>
</evidence>
<dbReference type="SUPFAM" id="SSF51197">
    <property type="entry name" value="Clavaminate synthase-like"/>
    <property type="match status" value="1"/>
</dbReference>
<feature type="binding site" evidence="5">
    <location>
        <position position="399"/>
    </location>
    <ligand>
        <name>Fe cation</name>
        <dbReference type="ChEBI" id="CHEBI:24875"/>
        <note>catalytic</note>
    </ligand>
</feature>
<dbReference type="AlphaFoldDB" id="A0A8K0KUL3"/>
<proteinExistence type="predicted"/>
<keyword evidence="2" id="KW-0223">Dioxygenase</keyword>